<comment type="caution">
    <text evidence="2">The sequence shown here is derived from an EMBL/GenBank/DDBJ whole genome shotgun (WGS) entry which is preliminary data.</text>
</comment>
<protein>
    <submittedName>
        <fullName evidence="2">Uncharacterized protein</fullName>
    </submittedName>
</protein>
<feature type="compositionally biased region" description="Polar residues" evidence="1">
    <location>
        <begin position="263"/>
        <end position="273"/>
    </location>
</feature>
<feature type="region of interest" description="Disordered" evidence="1">
    <location>
        <begin position="255"/>
        <end position="298"/>
    </location>
</feature>
<feature type="compositionally biased region" description="Polar residues" evidence="1">
    <location>
        <begin position="98"/>
        <end position="112"/>
    </location>
</feature>
<dbReference type="VEuPathDB" id="FungiDB:A1O7_06027"/>
<feature type="region of interest" description="Disordered" evidence="1">
    <location>
        <begin position="19"/>
        <end position="112"/>
    </location>
</feature>
<dbReference type="EMBL" id="AMGW01000004">
    <property type="protein sequence ID" value="EXJ58600.1"/>
    <property type="molecule type" value="Genomic_DNA"/>
</dbReference>
<dbReference type="GeneID" id="19180608"/>
<evidence type="ECO:0000313" key="3">
    <source>
        <dbReference type="Proteomes" id="UP000019473"/>
    </source>
</evidence>
<sequence>MSFVDLLFPQAELEALGNKWHEPAPKRRKLGSGMPQVVKENPSARRRQSNETNLSQRRHRLSTPTAHRPGIQSSCAEDSRTRHTKRSNSDSQALLFPATSTQQAKHTTTSKSCLPSFIEPSLLRNYLRHLHPKDSNRYTSPSSPNSNVPSTEDAVPSPGSLVLDSAPSPASTDNCPTPGAVCDQFRSGPFGHLFNGMRLTDNERDLMEDLLSESPPTMQEEMPTHKRRQEEGKVQVASEDYSSIEESLLQTMLPQNPPKGTQALGNESTSSVKTPREYDVHSSGLSLATDEAQDESDVTSHRGIVIYDYGALSVDDFFDLDEAST</sequence>
<evidence type="ECO:0000313" key="2">
    <source>
        <dbReference type="EMBL" id="EXJ58600.1"/>
    </source>
</evidence>
<proteinExistence type="predicted"/>
<dbReference type="Proteomes" id="UP000019473">
    <property type="component" value="Unassembled WGS sequence"/>
</dbReference>
<evidence type="ECO:0000256" key="1">
    <source>
        <dbReference type="SAM" id="MobiDB-lite"/>
    </source>
</evidence>
<gene>
    <name evidence="2" type="ORF">A1O7_06027</name>
</gene>
<feature type="region of interest" description="Disordered" evidence="1">
    <location>
        <begin position="132"/>
        <end position="175"/>
    </location>
</feature>
<dbReference type="HOGENOM" id="CLU_043829_0_0_1"/>
<feature type="region of interest" description="Disordered" evidence="1">
    <location>
        <begin position="215"/>
        <end position="234"/>
    </location>
</feature>
<dbReference type="AlphaFoldDB" id="W9W0V1"/>
<feature type="compositionally biased region" description="Low complexity" evidence="1">
    <location>
        <begin position="140"/>
        <end position="150"/>
    </location>
</feature>
<reference evidence="2 3" key="1">
    <citation type="submission" date="2013-03" db="EMBL/GenBank/DDBJ databases">
        <title>The Genome Sequence of Cladophialophora yegresii CBS 114405.</title>
        <authorList>
            <consortium name="The Broad Institute Genomics Platform"/>
            <person name="Cuomo C."/>
            <person name="de Hoog S."/>
            <person name="Gorbushina A."/>
            <person name="Walker B."/>
            <person name="Young S.K."/>
            <person name="Zeng Q."/>
            <person name="Gargeya S."/>
            <person name="Fitzgerald M."/>
            <person name="Haas B."/>
            <person name="Abouelleil A."/>
            <person name="Allen A.W."/>
            <person name="Alvarado L."/>
            <person name="Arachchi H.M."/>
            <person name="Berlin A.M."/>
            <person name="Chapman S.B."/>
            <person name="Gainer-Dewar J."/>
            <person name="Goldberg J."/>
            <person name="Griggs A."/>
            <person name="Gujja S."/>
            <person name="Hansen M."/>
            <person name="Howarth C."/>
            <person name="Imamovic A."/>
            <person name="Ireland A."/>
            <person name="Larimer J."/>
            <person name="McCowan C."/>
            <person name="Murphy C."/>
            <person name="Pearson M."/>
            <person name="Poon T.W."/>
            <person name="Priest M."/>
            <person name="Roberts A."/>
            <person name="Saif S."/>
            <person name="Shea T."/>
            <person name="Sisk P."/>
            <person name="Sykes S."/>
            <person name="Wortman J."/>
            <person name="Nusbaum C."/>
            <person name="Birren B."/>
        </authorList>
    </citation>
    <scope>NUCLEOTIDE SEQUENCE [LARGE SCALE GENOMIC DNA]</scope>
    <source>
        <strain evidence="2 3">CBS 114405</strain>
    </source>
</reference>
<accession>W9W0V1</accession>
<organism evidence="2 3">
    <name type="scientific">Cladophialophora yegresii CBS 114405</name>
    <dbReference type="NCBI Taxonomy" id="1182544"/>
    <lineage>
        <taxon>Eukaryota</taxon>
        <taxon>Fungi</taxon>
        <taxon>Dikarya</taxon>
        <taxon>Ascomycota</taxon>
        <taxon>Pezizomycotina</taxon>
        <taxon>Eurotiomycetes</taxon>
        <taxon>Chaetothyriomycetidae</taxon>
        <taxon>Chaetothyriales</taxon>
        <taxon>Herpotrichiellaceae</taxon>
        <taxon>Cladophialophora</taxon>
    </lineage>
</organism>
<keyword evidence="3" id="KW-1185">Reference proteome</keyword>
<dbReference type="RefSeq" id="XP_007758223.1">
    <property type="nucleotide sequence ID" value="XM_007760033.1"/>
</dbReference>
<name>W9W0V1_9EURO</name>
<feature type="compositionally biased region" description="Basic and acidic residues" evidence="1">
    <location>
        <begin position="222"/>
        <end position="233"/>
    </location>
</feature>
<dbReference type="OrthoDB" id="4160813at2759"/>